<reference evidence="2 3" key="1">
    <citation type="journal article" date="2014" name="Nature">
        <title>Sequential evolution of bacterial morphology by co-option of a developmental regulator.</title>
        <authorList>
            <person name="Jiang C."/>
            <person name="Brown P.J."/>
            <person name="Ducret A."/>
            <person name="Brun Y.V."/>
        </authorList>
    </citation>
    <scope>NUCLEOTIDE SEQUENCE [LARGE SCALE GENOMIC DNA]</scope>
    <source>
        <strain evidence="2 3">DSM 16100</strain>
    </source>
</reference>
<dbReference type="InterPro" id="IPR010982">
    <property type="entry name" value="Lambda_DNA-bd_dom_sf"/>
</dbReference>
<dbReference type="EMBL" id="AWGB01000010">
    <property type="protein sequence ID" value="ESQ92796.1"/>
    <property type="molecule type" value="Genomic_DNA"/>
</dbReference>
<dbReference type="SMART" id="SM00530">
    <property type="entry name" value="HTH_XRE"/>
    <property type="match status" value="1"/>
</dbReference>
<keyword evidence="3" id="KW-1185">Reference proteome</keyword>
<dbReference type="InterPro" id="IPR001387">
    <property type="entry name" value="Cro/C1-type_HTH"/>
</dbReference>
<name>V4PWQ0_9CAUL</name>
<dbReference type="eggNOG" id="COG1396">
    <property type="taxonomic scope" value="Bacteria"/>
</dbReference>
<evidence type="ECO:0000313" key="2">
    <source>
        <dbReference type="EMBL" id="ESQ92796.1"/>
    </source>
</evidence>
<dbReference type="RefSeq" id="WP_018083476.1">
    <property type="nucleotide sequence ID" value="NZ_AQWM01000033.1"/>
</dbReference>
<dbReference type="PATRIC" id="fig|1121022.4.peg.1442"/>
<dbReference type="OrthoDB" id="7923537at2"/>
<evidence type="ECO:0000259" key="1">
    <source>
        <dbReference type="PROSITE" id="PS50943"/>
    </source>
</evidence>
<protein>
    <submittedName>
        <fullName evidence="2">Cro/Cl family transcriptional regulator</fullName>
    </submittedName>
</protein>
<organism evidence="2 3">
    <name type="scientific">Asticcacaulis benevestitus DSM 16100 = ATCC BAA-896</name>
    <dbReference type="NCBI Taxonomy" id="1121022"/>
    <lineage>
        <taxon>Bacteria</taxon>
        <taxon>Pseudomonadati</taxon>
        <taxon>Pseudomonadota</taxon>
        <taxon>Alphaproteobacteria</taxon>
        <taxon>Caulobacterales</taxon>
        <taxon>Caulobacteraceae</taxon>
        <taxon>Asticcacaulis</taxon>
    </lineage>
</organism>
<dbReference type="SUPFAM" id="SSF47413">
    <property type="entry name" value="lambda repressor-like DNA-binding domains"/>
    <property type="match status" value="1"/>
</dbReference>
<accession>V4PWQ0</accession>
<dbReference type="AlphaFoldDB" id="V4PWQ0"/>
<dbReference type="GO" id="GO:0003677">
    <property type="term" value="F:DNA binding"/>
    <property type="evidence" value="ECO:0007669"/>
    <property type="project" value="InterPro"/>
</dbReference>
<comment type="caution">
    <text evidence="2">The sequence shown here is derived from an EMBL/GenBank/DDBJ whole genome shotgun (WGS) entry which is preliminary data.</text>
</comment>
<dbReference type="Proteomes" id="UP000017837">
    <property type="component" value="Unassembled WGS sequence"/>
</dbReference>
<dbReference type="Pfam" id="PF01381">
    <property type="entry name" value="HTH_3"/>
    <property type="match status" value="1"/>
</dbReference>
<dbReference type="CDD" id="cd00093">
    <property type="entry name" value="HTH_XRE"/>
    <property type="match status" value="1"/>
</dbReference>
<gene>
    <name evidence="2" type="ORF">ABENE_07210</name>
</gene>
<dbReference type="Gene3D" id="1.10.260.40">
    <property type="entry name" value="lambda repressor-like DNA-binding domains"/>
    <property type="match status" value="1"/>
</dbReference>
<proteinExistence type="predicted"/>
<dbReference type="STRING" id="1121022.GCA_000376105_03791"/>
<feature type="domain" description="HTH cro/C1-type" evidence="1">
    <location>
        <begin position="19"/>
        <end position="73"/>
    </location>
</feature>
<dbReference type="PROSITE" id="PS50943">
    <property type="entry name" value="HTH_CROC1"/>
    <property type="match status" value="1"/>
</dbReference>
<evidence type="ECO:0000313" key="3">
    <source>
        <dbReference type="Proteomes" id="UP000017837"/>
    </source>
</evidence>
<sequence length="143" mass="16070">MSTEVKDINPVDLHVGMRVRSRRKSLGLTQEALAKSIGLTFQQVQKYERGANRISASKLYEMALFLKVPVSYFYEGFVPGSNGEPFMESASERSVHDFLATGEGIELAEAFPRIKGALRRRKILELVRAMSVDADDAPVRERH</sequence>